<dbReference type="OrthoDB" id="10375942at2759"/>
<feature type="compositionally biased region" description="Low complexity" evidence="1">
    <location>
        <begin position="115"/>
        <end position="125"/>
    </location>
</feature>
<reference evidence="3" key="1">
    <citation type="submission" date="2016-11" db="EMBL/GenBank/DDBJ databases">
        <authorList>
            <person name="Guldener U."/>
        </authorList>
    </citation>
    <scope>NUCLEOTIDE SEQUENCE [LARGE SCALE GENOMIC DNA]</scope>
</reference>
<evidence type="ECO:0000256" key="1">
    <source>
        <dbReference type="SAM" id="MobiDB-lite"/>
    </source>
</evidence>
<proteinExistence type="predicted"/>
<dbReference type="Proteomes" id="UP000183365">
    <property type="component" value="Unassembled WGS sequence"/>
</dbReference>
<dbReference type="EMBL" id="FQNF01000030">
    <property type="protein sequence ID" value="SGZ39757.1"/>
    <property type="molecule type" value="Genomic_DNA"/>
</dbReference>
<accession>A0A1L0CLM4</accession>
<feature type="region of interest" description="Disordered" evidence="1">
    <location>
        <begin position="115"/>
        <end position="135"/>
    </location>
</feature>
<keyword evidence="3" id="KW-1185">Reference proteome</keyword>
<name>A0A1L0CLM4_9ASCO</name>
<dbReference type="AlphaFoldDB" id="A0A1L0CLM4"/>
<evidence type="ECO:0000313" key="3">
    <source>
        <dbReference type="Proteomes" id="UP000183365"/>
    </source>
</evidence>
<gene>
    <name evidence="2" type="ORF">HGUI_01957</name>
</gene>
<organism evidence="2 3">
    <name type="scientific">Hanseniaspora guilliermondii</name>
    <dbReference type="NCBI Taxonomy" id="56406"/>
    <lineage>
        <taxon>Eukaryota</taxon>
        <taxon>Fungi</taxon>
        <taxon>Dikarya</taxon>
        <taxon>Ascomycota</taxon>
        <taxon>Saccharomycotina</taxon>
        <taxon>Saccharomycetes</taxon>
        <taxon>Saccharomycodales</taxon>
        <taxon>Saccharomycodaceae</taxon>
        <taxon>Hanseniaspora</taxon>
    </lineage>
</organism>
<dbReference type="VEuPathDB" id="FungiDB:HGUI_01957"/>
<protein>
    <submittedName>
        <fullName evidence="2">Uncharacterized protein</fullName>
    </submittedName>
</protein>
<evidence type="ECO:0000313" key="2">
    <source>
        <dbReference type="EMBL" id="SGZ39757.1"/>
    </source>
</evidence>
<sequence length="831" mass="95248">MKSFFNNDTNFKPKNKIFETIENSIFSSSSKEFLMSNTTSAAPKRQRSFINTATIKDEDKKSIIGVAKRLLQDSESSYSSSFLAKTSYTETTLNSIQKDENDTCKRLTIEKSSSSNSSFEINSSSEIKRKNSDNQVQNYNESCSFDVDTHSTYKEIKKKVDNDSNVTEIVDSSTISDDIDEHSKSSGDFDKSEDMTALKKEIKLLKDENFALSSQNEKCVHSYNKIYEHYNSIFNSFNGFKAVLLENNQRHVEISKELVLQKNTILELKDKNNQHVSVISDLKNELNDQKELITMKDEIIKELKEIINKFNQQSLKKFADEKTFLKKDIECITDCMSQLRIDINTKVPNIFKNIVNQKDTKAIKDRREEFELLQINNNKTIKEYIEGTLSKQDPVNYETIKGLIYETMTLYEKNTFKEKNSYIHDLVNNCYLDLIKVLEKNNNSKILKEEIFHHLEAINGCLFEKLEMIKKEVLHDKALLKKDLNQEVLVRSLNNKASLLKNELLSSTAAGFLELTTQFQSFAIIMSNIKDKLNQSTQLSSSFNERLNDLKMGQINSEILIKDKFASNETELLQFKEVLMKLSDLLMQNVRKNIHYSQSSTNRQITTDSMSTTQSDNNYTRELTETNEFDEIISSDEGDLLKLTKKPEDITSSSFKSLSPKSNASLLSFETDQKLTKRVVFNESVTVLNNGSIIKLEDHTKDIQNDMTIDQIDSLPDSKISSNNRSKIHGLNSFFLKNSSTQEIGNFSKSKKAKSQLLHKMSSEDNKFTDFEELNNSNDSLEIDNVFKTHFKGAIGKSGSNAYKRRNLRNSIKTGHVNKVPKASSYNKDVK</sequence>